<name>A0A0U3N2U3_9BURK</name>
<keyword evidence="3" id="KW-1185">Reference proteome</keyword>
<dbReference type="Proteomes" id="UP000060699">
    <property type="component" value="Chromosome"/>
</dbReference>
<reference evidence="2 3" key="1">
    <citation type="submission" date="2015-12" db="EMBL/GenBank/DDBJ databases">
        <title>Complete genome of Roseateles depolymerans KCTC 42856.</title>
        <authorList>
            <person name="Kim K.M."/>
        </authorList>
    </citation>
    <scope>NUCLEOTIDE SEQUENCE [LARGE SCALE GENOMIC DNA]</scope>
    <source>
        <strain evidence="2 3">KCTC 42856</strain>
    </source>
</reference>
<proteinExistence type="predicted"/>
<dbReference type="STRING" id="76731.RD2015_2063"/>
<dbReference type="AlphaFoldDB" id="A0A0U3N2U3"/>
<evidence type="ECO:0000313" key="2">
    <source>
        <dbReference type="EMBL" id="ALV06539.1"/>
    </source>
</evidence>
<feature type="compositionally biased region" description="Polar residues" evidence="1">
    <location>
        <begin position="38"/>
        <end position="53"/>
    </location>
</feature>
<gene>
    <name evidence="2" type="ORF">RD2015_2063</name>
</gene>
<accession>A0A0U3N2U3</accession>
<evidence type="ECO:0000313" key="3">
    <source>
        <dbReference type="Proteomes" id="UP000060699"/>
    </source>
</evidence>
<sequence>MFHSFTACLPHCLRGADVPDEPMGEAECSRDGIAPANRSASVRGSQASRSGTTTRFMQMQGVLEDLQAMQAWPKASTVLRQIAEGRDLVSRVNRSDRGDKTLKEEIQQWQSNVQRFKEQWAQFQTLPMQSLSEWQQVSRRQLPPDFQVHVDEQLVYAQQDIERGLDAFSNQRFFSARELDASAGEHLDRAGKLIDVFSKAIPAEHSLIVEMLERNRTVNSFAEVDRKLAGLVQDVQNPGRRALPSEGQWSVTSAEAADAPAEPGDVIKLLRTLKEQARALPASQRLRMSFLAHCEAMHREMSKRTPSVSMDVVRQQLNALQTTLKVDSNVRKLRNAAEEQLSKVDDAVKKLPLSLHYRRDEAADRWNRLTVAYHDGDYSKAAQIFAQARHVNQATLMLAEGDYDRNYLSNAFELRNHYVAIAEPLLNRATTFLERRLKDSVERALAMMDKATDVEMINRCLYELEMSVGMLQTAAANARTSRSRPAWTPESLMGA</sequence>
<protein>
    <submittedName>
        <fullName evidence="2">Uncharacterized protein</fullName>
    </submittedName>
</protein>
<feature type="region of interest" description="Disordered" evidence="1">
    <location>
        <begin position="22"/>
        <end position="53"/>
    </location>
</feature>
<dbReference type="KEGG" id="rdp:RD2015_2063"/>
<organism evidence="2 3">
    <name type="scientific">Roseateles depolymerans</name>
    <dbReference type="NCBI Taxonomy" id="76731"/>
    <lineage>
        <taxon>Bacteria</taxon>
        <taxon>Pseudomonadati</taxon>
        <taxon>Pseudomonadota</taxon>
        <taxon>Betaproteobacteria</taxon>
        <taxon>Burkholderiales</taxon>
        <taxon>Sphaerotilaceae</taxon>
        <taxon>Roseateles</taxon>
    </lineage>
</organism>
<evidence type="ECO:0000256" key="1">
    <source>
        <dbReference type="SAM" id="MobiDB-lite"/>
    </source>
</evidence>
<dbReference type="EMBL" id="CP013729">
    <property type="protein sequence ID" value="ALV06539.1"/>
    <property type="molecule type" value="Genomic_DNA"/>
</dbReference>